<feature type="domain" description="AMP-dependent synthetase/ligase" evidence="4">
    <location>
        <begin position="10"/>
        <end position="98"/>
    </location>
</feature>
<accession>A0A835FWM2</accession>
<protein>
    <recommendedName>
        <fullName evidence="4">AMP-dependent synthetase/ligase domain-containing protein</fullName>
    </recommendedName>
</protein>
<gene>
    <name evidence="5" type="ORF">HU200_002548</name>
</gene>
<dbReference type="InterPro" id="IPR042099">
    <property type="entry name" value="ANL_N_sf"/>
</dbReference>
<dbReference type="Gene3D" id="3.40.50.12780">
    <property type="entry name" value="N-terminal domain of ligase-like"/>
    <property type="match status" value="2"/>
</dbReference>
<keyword evidence="6" id="KW-1185">Reference proteome</keyword>
<proteinExistence type="predicted"/>
<organism evidence="5 6">
    <name type="scientific">Digitaria exilis</name>
    <dbReference type="NCBI Taxonomy" id="1010633"/>
    <lineage>
        <taxon>Eukaryota</taxon>
        <taxon>Viridiplantae</taxon>
        <taxon>Streptophyta</taxon>
        <taxon>Embryophyta</taxon>
        <taxon>Tracheophyta</taxon>
        <taxon>Spermatophyta</taxon>
        <taxon>Magnoliopsida</taxon>
        <taxon>Liliopsida</taxon>
        <taxon>Poales</taxon>
        <taxon>Poaceae</taxon>
        <taxon>PACMAD clade</taxon>
        <taxon>Panicoideae</taxon>
        <taxon>Panicodae</taxon>
        <taxon>Paniceae</taxon>
        <taxon>Anthephorinae</taxon>
        <taxon>Digitaria</taxon>
    </lineage>
</organism>
<dbReference type="SUPFAM" id="SSF56801">
    <property type="entry name" value="Acetyl-CoA synthetase-like"/>
    <property type="match status" value="1"/>
</dbReference>
<sequence>MQLSMGADDDAAAFIDAATGGSLSFSGLRRAALSLASGLRLGLGLRRGDTVLVVSRNSLLLPQILVGVLAAGGVVVAADPDATAPEIAAAAAHATMVVADAPLGFAGDVGVPLLLTSRSLDPRGPLLSAEELIDGGDPTEAHAHLPEPDADVVAAISSGGGRRVCVTSLPMCSAHGLALIALGLPAAGVTTVLLDPSDEGALREAVAKHAATDVVAAPEAAATLLAAGPGASLASLRRLLIVAPTPLTPEARHQFRRRLPWVHVTGLPTQTTAAAGTHNSQQQPAQHTNEVSLSQSYRTHQLHIYIYMRCILVLVPSLKKIQKIVLGDIFSRSTARKIFRNHPATGNTQVVSKL</sequence>
<dbReference type="PANTHER" id="PTHR24096:SF410">
    <property type="entry name" value="AMP-DEPENDENT SYNTHETASE_LIGASE DOMAIN-CONTAINING PROTEIN"/>
    <property type="match status" value="1"/>
</dbReference>
<feature type="domain" description="AMP-dependent synthetase/ligase" evidence="4">
    <location>
        <begin position="162"/>
        <end position="282"/>
    </location>
</feature>
<evidence type="ECO:0000313" key="5">
    <source>
        <dbReference type="EMBL" id="KAF8779501.1"/>
    </source>
</evidence>
<comment type="caution">
    <text evidence="5">The sequence shown here is derived from an EMBL/GenBank/DDBJ whole genome shotgun (WGS) entry which is preliminary data.</text>
</comment>
<name>A0A835FWM2_9POAL</name>
<dbReference type="Pfam" id="PF00501">
    <property type="entry name" value="AMP-binding"/>
    <property type="match status" value="2"/>
</dbReference>
<dbReference type="InterPro" id="IPR000873">
    <property type="entry name" value="AMP-dep_synth/lig_dom"/>
</dbReference>
<evidence type="ECO:0000259" key="4">
    <source>
        <dbReference type="Pfam" id="PF00501"/>
    </source>
</evidence>
<keyword evidence="3" id="KW-0067">ATP-binding</keyword>
<evidence type="ECO:0000256" key="1">
    <source>
        <dbReference type="ARBA" id="ARBA00022598"/>
    </source>
</evidence>
<evidence type="ECO:0000256" key="3">
    <source>
        <dbReference type="ARBA" id="ARBA00022840"/>
    </source>
</evidence>
<dbReference type="GO" id="GO:0016405">
    <property type="term" value="F:CoA-ligase activity"/>
    <property type="evidence" value="ECO:0007669"/>
    <property type="project" value="TreeGrafter"/>
</dbReference>
<keyword evidence="1" id="KW-0436">Ligase</keyword>
<keyword evidence="2" id="KW-0547">Nucleotide-binding</keyword>
<dbReference type="AlphaFoldDB" id="A0A835FWM2"/>
<dbReference type="GO" id="GO:0005524">
    <property type="term" value="F:ATP binding"/>
    <property type="evidence" value="ECO:0007669"/>
    <property type="project" value="UniProtKB-KW"/>
</dbReference>
<dbReference type="PANTHER" id="PTHR24096">
    <property type="entry name" value="LONG-CHAIN-FATTY-ACID--COA LIGASE"/>
    <property type="match status" value="1"/>
</dbReference>
<dbReference type="GO" id="GO:0016878">
    <property type="term" value="F:acid-thiol ligase activity"/>
    <property type="evidence" value="ECO:0007669"/>
    <property type="project" value="UniProtKB-ARBA"/>
</dbReference>
<dbReference type="OrthoDB" id="689584at2759"/>
<evidence type="ECO:0000313" key="6">
    <source>
        <dbReference type="Proteomes" id="UP000636709"/>
    </source>
</evidence>
<dbReference type="Proteomes" id="UP000636709">
    <property type="component" value="Unassembled WGS sequence"/>
</dbReference>
<reference evidence="5" key="1">
    <citation type="submission" date="2020-07" db="EMBL/GenBank/DDBJ databases">
        <title>Genome sequence and genetic diversity analysis of an under-domesticated orphan crop, white fonio (Digitaria exilis).</title>
        <authorList>
            <person name="Bennetzen J.L."/>
            <person name="Chen S."/>
            <person name="Ma X."/>
            <person name="Wang X."/>
            <person name="Yssel A.E.J."/>
            <person name="Chaluvadi S.R."/>
            <person name="Johnson M."/>
            <person name="Gangashetty P."/>
            <person name="Hamidou F."/>
            <person name="Sanogo M.D."/>
            <person name="Zwaenepoel A."/>
            <person name="Wallace J."/>
            <person name="Van De Peer Y."/>
            <person name="Van Deynze A."/>
        </authorList>
    </citation>
    <scope>NUCLEOTIDE SEQUENCE</scope>
    <source>
        <tissue evidence="5">Leaves</tissue>
    </source>
</reference>
<evidence type="ECO:0000256" key="2">
    <source>
        <dbReference type="ARBA" id="ARBA00022741"/>
    </source>
</evidence>
<dbReference type="EMBL" id="JACEFO010000180">
    <property type="protein sequence ID" value="KAF8779501.1"/>
    <property type="molecule type" value="Genomic_DNA"/>
</dbReference>